<dbReference type="SUPFAM" id="SSF52980">
    <property type="entry name" value="Restriction endonuclease-like"/>
    <property type="match status" value="1"/>
</dbReference>
<sequence length="195" mass="22609">METNILTLPPILTLKLDLTQEQFWQLCQENHNFQFERTATGELIIMPPTGGNTGKRNADLIFQLLAWKRQNNLGEVFDSNTGFTLPNGADRSPDASWVSRERWEALTPEQQDKFVPLCPDFVVELMSPSDRLEKTRQKMQEYQENGAKLGWLINRKQQQIEIYRWHQAVEILEHPNQISGEDVLPGFVLDLTSIW</sequence>
<dbReference type="RefSeq" id="WP_083620745.1">
    <property type="nucleotide sequence ID" value="NZ_LR734865.1"/>
</dbReference>
<dbReference type="AlphaFoldDB" id="A0A7Z9BLK7"/>
<keyword evidence="3" id="KW-1185">Reference proteome</keyword>
<evidence type="ECO:0000313" key="2">
    <source>
        <dbReference type="EMBL" id="VXD16886.1"/>
    </source>
</evidence>
<evidence type="ECO:0000313" key="3">
    <source>
        <dbReference type="Proteomes" id="UP000184550"/>
    </source>
</evidence>
<organism evidence="2 3">
    <name type="scientific">Planktothrix serta PCC 8927</name>
    <dbReference type="NCBI Taxonomy" id="671068"/>
    <lineage>
        <taxon>Bacteria</taxon>
        <taxon>Bacillati</taxon>
        <taxon>Cyanobacteriota</taxon>
        <taxon>Cyanophyceae</taxon>
        <taxon>Oscillatoriophycideae</taxon>
        <taxon>Oscillatoriales</taxon>
        <taxon>Microcoleaceae</taxon>
        <taxon>Planktothrix</taxon>
    </lineage>
</organism>
<dbReference type="InterPro" id="IPR012296">
    <property type="entry name" value="Nuclease_put_TT1808"/>
</dbReference>
<evidence type="ECO:0000259" key="1">
    <source>
        <dbReference type="Pfam" id="PF05685"/>
    </source>
</evidence>
<dbReference type="Pfam" id="PF05685">
    <property type="entry name" value="Uma2"/>
    <property type="match status" value="1"/>
</dbReference>
<dbReference type="Proteomes" id="UP000184550">
    <property type="component" value="Unassembled WGS sequence"/>
</dbReference>
<gene>
    <name evidence="2" type="ORF">PL8927_550131</name>
</gene>
<dbReference type="EMBL" id="CZCU02000130">
    <property type="protein sequence ID" value="VXD16886.1"/>
    <property type="molecule type" value="Genomic_DNA"/>
</dbReference>
<dbReference type="Gene3D" id="3.90.1570.10">
    <property type="entry name" value="tt1808, chain A"/>
    <property type="match status" value="1"/>
</dbReference>
<reference evidence="2" key="1">
    <citation type="submission" date="2019-10" db="EMBL/GenBank/DDBJ databases">
        <authorList>
            <consortium name="Genoscope - CEA"/>
            <person name="William W."/>
        </authorList>
    </citation>
    <scope>NUCLEOTIDE SEQUENCE [LARGE SCALE GENOMIC DNA]</scope>
    <source>
        <strain evidence="2">BBR_PRJEB10992</strain>
    </source>
</reference>
<dbReference type="InterPro" id="IPR011335">
    <property type="entry name" value="Restrct_endonuc-II-like"/>
</dbReference>
<name>A0A7Z9BLK7_9CYAN</name>
<proteinExistence type="predicted"/>
<accession>A0A7Z9BLK7</accession>
<dbReference type="PANTHER" id="PTHR34107">
    <property type="entry name" value="SLL0198 PROTEIN-RELATED"/>
    <property type="match status" value="1"/>
</dbReference>
<dbReference type="InterPro" id="IPR008538">
    <property type="entry name" value="Uma2"/>
</dbReference>
<dbReference type="OrthoDB" id="455378at2"/>
<dbReference type="PANTHER" id="PTHR34107:SF7">
    <property type="entry name" value="SLR2092 PROTEIN"/>
    <property type="match status" value="1"/>
</dbReference>
<comment type="caution">
    <text evidence="2">The sequence shown here is derived from an EMBL/GenBank/DDBJ whole genome shotgun (WGS) entry which is preliminary data.</text>
</comment>
<dbReference type="CDD" id="cd06260">
    <property type="entry name" value="DUF820-like"/>
    <property type="match status" value="1"/>
</dbReference>
<protein>
    <recommendedName>
        <fullName evidence="1">Putative restriction endonuclease domain-containing protein</fullName>
    </recommendedName>
</protein>
<feature type="domain" description="Putative restriction endonuclease" evidence="1">
    <location>
        <begin position="21"/>
        <end position="191"/>
    </location>
</feature>